<dbReference type="STRING" id="1754190.A0A1Y2CXJ7"/>
<dbReference type="Proteomes" id="UP000193920">
    <property type="component" value="Unassembled WGS sequence"/>
</dbReference>
<evidence type="ECO:0000256" key="2">
    <source>
        <dbReference type="ARBA" id="ARBA00022737"/>
    </source>
</evidence>
<evidence type="ECO:0000256" key="1">
    <source>
        <dbReference type="ARBA" id="ARBA00022574"/>
    </source>
</evidence>
<comment type="caution">
    <text evidence="4">The sequence shown here is derived from an EMBL/GenBank/DDBJ whole genome shotgun (WGS) entry which is preliminary data.</text>
</comment>
<dbReference type="SMART" id="SM00320">
    <property type="entry name" value="WD40"/>
    <property type="match status" value="6"/>
</dbReference>
<keyword evidence="2" id="KW-0677">Repeat</keyword>
<proteinExistence type="predicted"/>
<evidence type="ECO:0000313" key="4">
    <source>
        <dbReference type="EMBL" id="ORY51751.1"/>
    </source>
</evidence>
<feature type="repeat" description="WD" evidence="3">
    <location>
        <begin position="15"/>
        <end position="56"/>
    </location>
</feature>
<reference evidence="4 5" key="1">
    <citation type="submission" date="2016-08" db="EMBL/GenBank/DDBJ databases">
        <title>A Parts List for Fungal Cellulosomes Revealed by Comparative Genomics.</title>
        <authorList>
            <consortium name="DOE Joint Genome Institute"/>
            <person name="Haitjema C.H."/>
            <person name="Gilmore S.P."/>
            <person name="Henske J.K."/>
            <person name="Solomon K.V."/>
            <person name="De Groot R."/>
            <person name="Kuo A."/>
            <person name="Mondo S.J."/>
            <person name="Salamov A.A."/>
            <person name="Labutti K."/>
            <person name="Zhao Z."/>
            <person name="Chiniquy J."/>
            <person name="Barry K."/>
            <person name="Brewer H.M."/>
            <person name="Purvine S.O."/>
            <person name="Wright A.T."/>
            <person name="Boxma B."/>
            <person name="Van Alen T."/>
            <person name="Hackstein J.H."/>
            <person name="Baker S.E."/>
            <person name="Grigoriev I.V."/>
            <person name="O'Malley M.A."/>
        </authorList>
    </citation>
    <scope>NUCLEOTIDE SEQUENCE [LARGE SCALE GENOMIC DNA]</scope>
    <source>
        <strain evidence="4 5">G1</strain>
    </source>
</reference>
<dbReference type="InterPro" id="IPR042453">
    <property type="entry name" value="WDR53"/>
</dbReference>
<name>A0A1Y2CXJ7_9FUNG</name>
<dbReference type="PROSITE" id="PS50082">
    <property type="entry name" value="WD_REPEATS_2"/>
    <property type="match status" value="1"/>
</dbReference>
<dbReference type="PANTHER" id="PTHR44666:SF1">
    <property type="entry name" value="WD REPEAT-CONTAINING PROTEIN 53"/>
    <property type="match status" value="1"/>
</dbReference>
<dbReference type="Gene3D" id="2.130.10.10">
    <property type="entry name" value="YVTN repeat-like/Quinoprotein amine dehydrogenase"/>
    <property type="match status" value="3"/>
</dbReference>
<dbReference type="EMBL" id="MCOG01000095">
    <property type="protein sequence ID" value="ORY51751.1"/>
    <property type="molecule type" value="Genomic_DNA"/>
</dbReference>
<dbReference type="SUPFAM" id="SSF50978">
    <property type="entry name" value="WD40 repeat-like"/>
    <property type="match status" value="1"/>
</dbReference>
<evidence type="ECO:0000313" key="5">
    <source>
        <dbReference type="Proteomes" id="UP000193920"/>
    </source>
</evidence>
<dbReference type="PROSITE" id="PS50294">
    <property type="entry name" value="WD_REPEATS_REGION"/>
    <property type="match status" value="1"/>
</dbReference>
<sequence>MTEVKIVAQDPINILKGHKETVTCLALSPSGNLLVSGSQDSTVRVWDLKSGKVLKAIKDCFKNDNKENSEISSLCFSTQNDNDLFVASNHRIYYFDLTDSGMIITKENYIYDFNLDEINDIKVNDKGNYLAACDDFGVVYIVDLETKKLVKKPHNGHDNICTCIEFRPKSKWEVWSGGMDCELFKWDISRGVPTRNYNMINKNTNSSNVKMINPPFVHKIAISSDGHTIAVGLGDGSIQFLKQAIVGGNKKKVKREWQPIWRLEDAHSWVVSDLTFITPTILVSGANDGKINLIEIPADGKEKESKPTVKATIPTTLKINSIIAIRDPESSDENIKESLTIYMSGVPISLSEPPTSDIFVYKFQN</sequence>
<keyword evidence="5" id="KW-1185">Reference proteome</keyword>
<dbReference type="AlphaFoldDB" id="A0A1Y2CXJ7"/>
<protein>
    <submittedName>
        <fullName evidence="4">WD40 repeat-like protein</fullName>
    </submittedName>
</protein>
<keyword evidence="1 3" id="KW-0853">WD repeat</keyword>
<dbReference type="InterPro" id="IPR036322">
    <property type="entry name" value="WD40_repeat_dom_sf"/>
</dbReference>
<evidence type="ECO:0000256" key="3">
    <source>
        <dbReference type="PROSITE-ProRule" id="PRU00221"/>
    </source>
</evidence>
<dbReference type="InterPro" id="IPR015943">
    <property type="entry name" value="WD40/YVTN_repeat-like_dom_sf"/>
</dbReference>
<accession>A0A1Y2CXJ7</accession>
<organism evidence="4 5">
    <name type="scientific">Neocallimastix californiae</name>
    <dbReference type="NCBI Taxonomy" id="1754190"/>
    <lineage>
        <taxon>Eukaryota</taxon>
        <taxon>Fungi</taxon>
        <taxon>Fungi incertae sedis</taxon>
        <taxon>Chytridiomycota</taxon>
        <taxon>Chytridiomycota incertae sedis</taxon>
        <taxon>Neocallimastigomycetes</taxon>
        <taxon>Neocallimastigales</taxon>
        <taxon>Neocallimastigaceae</taxon>
        <taxon>Neocallimastix</taxon>
    </lineage>
</organism>
<dbReference type="OrthoDB" id="2161379at2759"/>
<dbReference type="InterPro" id="IPR019775">
    <property type="entry name" value="WD40_repeat_CS"/>
</dbReference>
<dbReference type="Pfam" id="PF00400">
    <property type="entry name" value="WD40"/>
    <property type="match status" value="2"/>
</dbReference>
<dbReference type="InterPro" id="IPR001680">
    <property type="entry name" value="WD40_rpt"/>
</dbReference>
<gene>
    <name evidence="4" type="ORF">LY90DRAFT_670607</name>
</gene>
<dbReference type="PANTHER" id="PTHR44666">
    <property type="entry name" value="WD REPEAT-CONTAINING PROTEIN 53"/>
    <property type="match status" value="1"/>
</dbReference>
<dbReference type="PROSITE" id="PS00678">
    <property type="entry name" value="WD_REPEATS_1"/>
    <property type="match status" value="1"/>
</dbReference>